<organism evidence="2 3">
    <name type="scientific">Apiospora rasikravindrae</name>
    <dbReference type="NCBI Taxonomy" id="990691"/>
    <lineage>
        <taxon>Eukaryota</taxon>
        <taxon>Fungi</taxon>
        <taxon>Dikarya</taxon>
        <taxon>Ascomycota</taxon>
        <taxon>Pezizomycotina</taxon>
        <taxon>Sordariomycetes</taxon>
        <taxon>Xylariomycetidae</taxon>
        <taxon>Amphisphaeriales</taxon>
        <taxon>Apiosporaceae</taxon>
        <taxon>Apiospora</taxon>
    </lineage>
</organism>
<dbReference type="Proteomes" id="UP001444661">
    <property type="component" value="Unassembled WGS sequence"/>
</dbReference>
<evidence type="ECO:0000313" key="3">
    <source>
        <dbReference type="Proteomes" id="UP001444661"/>
    </source>
</evidence>
<accession>A0ABR1TG28</accession>
<keyword evidence="3" id="KW-1185">Reference proteome</keyword>
<gene>
    <name evidence="2" type="ORF">PG993_005596</name>
</gene>
<feature type="compositionally biased region" description="Polar residues" evidence="1">
    <location>
        <begin position="32"/>
        <end position="44"/>
    </location>
</feature>
<sequence>MAMGARVSTTDTAKPNESFYYDSSCMAPTTRSMSTAATIPSNSAPPAGRARGSTPAYASGKWPGT</sequence>
<feature type="region of interest" description="Disordered" evidence="1">
    <location>
        <begin position="32"/>
        <end position="65"/>
    </location>
</feature>
<protein>
    <submittedName>
        <fullName evidence="2">Uncharacterized protein</fullName>
    </submittedName>
</protein>
<evidence type="ECO:0000313" key="2">
    <source>
        <dbReference type="EMBL" id="KAK8045572.1"/>
    </source>
</evidence>
<reference evidence="2 3" key="1">
    <citation type="submission" date="2023-01" db="EMBL/GenBank/DDBJ databases">
        <title>Analysis of 21 Apiospora genomes using comparative genomics revels a genus with tremendous synthesis potential of carbohydrate active enzymes and secondary metabolites.</title>
        <authorList>
            <person name="Sorensen T."/>
        </authorList>
    </citation>
    <scope>NUCLEOTIDE SEQUENCE [LARGE SCALE GENOMIC DNA]</scope>
    <source>
        <strain evidence="2 3">CBS 33761</strain>
    </source>
</reference>
<proteinExistence type="predicted"/>
<comment type="caution">
    <text evidence="2">The sequence shown here is derived from an EMBL/GenBank/DDBJ whole genome shotgun (WGS) entry which is preliminary data.</text>
</comment>
<dbReference type="EMBL" id="JAQQWK010000003">
    <property type="protein sequence ID" value="KAK8045572.1"/>
    <property type="molecule type" value="Genomic_DNA"/>
</dbReference>
<name>A0ABR1TG28_9PEZI</name>
<evidence type="ECO:0000256" key="1">
    <source>
        <dbReference type="SAM" id="MobiDB-lite"/>
    </source>
</evidence>